<keyword evidence="1" id="KW-1133">Transmembrane helix</keyword>
<feature type="domain" description="PAS" evidence="2">
    <location>
        <begin position="243"/>
        <end position="289"/>
    </location>
</feature>
<dbReference type="Gene3D" id="3.30.450.20">
    <property type="entry name" value="PAS domain"/>
    <property type="match status" value="1"/>
</dbReference>
<dbReference type="SUPFAM" id="SSF141868">
    <property type="entry name" value="EAL domain-like"/>
    <property type="match status" value="1"/>
</dbReference>
<evidence type="ECO:0000313" key="7">
    <source>
        <dbReference type="Proteomes" id="UP000189935"/>
    </source>
</evidence>
<feature type="domain" description="GGDEF" evidence="5">
    <location>
        <begin position="402"/>
        <end position="534"/>
    </location>
</feature>
<dbReference type="PROSITE" id="PS50883">
    <property type="entry name" value="EAL"/>
    <property type="match status" value="1"/>
</dbReference>
<dbReference type="Pfam" id="PF00990">
    <property type="entry name" value="GGDEF"/>
    <property type="match status" value="1"/>
</dbReference>
<evidence type="ECO:0000259" key="4">
    <source>
        <dbReference type="PROSITE" id="PS50883"/>
    </source>
</evidence>
<dbReference type="CDD" id="cd00130">
    <property type="entry name" value="PAS"/>
    <property type="match status" value="1"/>
</dbReference>
<dbReference type="SUPFAM" id="SSF55785">
    <property type="entry name" value="PYP-like sensor domain (PAS domain)"/>
    <property type="match status" value="1"/>
</dbReference>
<dbReference type="EMBL" id="LT670844">
    <property type="protein sequence ID" value="SHJ64473.1"/>
    <property type="molecule type" value="Genomic_DNA"/>
</dbReference>
<dbReference type="InterPro" id="IPR021796">
    <property type="entry name" value="Tll0287-like_dom"/>
</dbReference>
<dbReference type="SUPFAM" id="SSF55073">
    <property type="entry name" value="Nucleotide cyclase"/>
    <property type="match status" value="1"/>
</dbReference>
<feature type="transmembrane region" description="Helical" evidence="1">
    <location>
        <begin position="200"/>
        <end position="220"/>
    </location>
</feature>
<dbReference type="Gene3D" id="3.30.70.270">
    <property type="match status" value="1"/>
</dbReference>
<evidence type="ECO:0000256" key="1">
    <source>
        <dbReference type="SAM" id="Phobius"/>
    </source>
</evidence>
<dbReference type="Pfam" id="PF11845">
    <property type="entry name" value="Tll0287-like"/>
    <property type="match status" value="1"/>
</dbReference>
<dbReference type="InterPro" id="IPR000700">
    <property type="entry name" value="PAS-assoc_C"/>
</dbReference>
<keyword evidence="1" id="KW-0812">Transmembrane</keyword>
<feature type="domain" description="PAC" evidence="3">
    <location>
        <begin position="317"/>
        <end position="370"/>
    </location>
</feature>
<dbReference type="CDD" id="cd01948">
    <property type="entry name" value="EAL"/>
    <property type="match status" value="1"/>
</dbReference>
<dbReference type="PROSITE" id="PS50112">
    <property type="entry name" value="PAS"/>
    <property type="match status" value="1"/>
</dbReference>
<dbReference type="NCBIfam" id="TIGR00229">
    <property type="entry name" value="sensory_box"/>
    <property type="match status" value="1"/>
</dbReference>
<evidence type="ECO:0000313" key="6">
    <source>
        <dbReference type="EMBL" id="SHJ64473.1"/>
    </source>
</evidence>
<dbReference type="PANTHER" id="PTHR44757">
    <property type="entry name" value="DIGUANYLATE CYCLASE DGCP"/>
    <property type="match status" value="1"/>
</dbReference>
<dbReference type="Pfam" id="PF08448">
    <property type="entry name" value="PAS_4"/>
    <property type="match status" value="1"/>
</dbReference>
<dbReference type="SMART" id="SM00052">
    <property type="entry name" value="EAL"/>
    <property type="match status" value="1"/>
</dbReference>
<reference evidence="6 7" key="1">
    <citation type="submission" date="2016-11" db="EMBL/GenBank/DDBJ databases">
        <authorList>
            <person name="Jaros S."/>
            <person name="Januszkiewicz K."/>
            <person name="Wedrychowicz H."/>
        </authorList>
    </citation>
    <scope>NUCLEOTIDE SEQUENCE [LARGE SCALE GENOMIC DNA]</scope>
    <source>
        <strain evidence="6 7">GAS499</strain>
    </source>
</reference>
<dbReference type="Gene3D" id="3.20.20.450">
    <property type="entry name" value="EAL domain"/>
    <property type="match status" value="1"/>
</dbReference>
<accession>A0A1M6KZQ2</accession>
<dbReference type="AlphaFoldDB" id="A0A1M6KZQ2"/>
<organism evidence="6 7">
    <name type="scientific">Bradyrhizobium lablabi</name>
    <dbReference type="NCBI Taxonomy" id="722472"/>
    <lineage>
        <taxon>Bacteria</taxon>
        <taxon>Pseudomonadati</taxon>
        <taxon>Pseudomonadota</taxon>
        <taxon>Alphaproteobacteria</taxon>
        <taxon>Hyphomicrobiales</taxon>
        <taxon>Nitrobacteraceae</taxon>
        <taxon>Bradyrhizobium</taxon>
    </lineage>
</organism>
<dbReference type="PANTHER" id="PTHR44757:SF2">
    <property type="entry name" value="BIOFILM ARCHITECTURE MAINTENANCE PROTEIN MBAA"/>
    <property type="match status" value="1"/>
</dbReference>
<dbReference type="PROSITE" id="PS50113">
    <property type="entry name" value="PAC"/>
    <property type="match status" value="1"/>
</dbReference>
<dbReference type="Proteomes" id="UP000189935">
    <property type="component" value="Chromosome I"/>
</dbReference>
<dbReference type="Pfam" id="PF00563">
    <property type="entry name" value="EAL"/>
    <property type="match status" value="1"/>
</dbReference>
<dbReference type="NCBIfam" id="TIGR00254">
    <property type="entry name" value="GGDEF"/>
    <property type="match status" value="1"/>
</dbReference>
<dbReference type="InterPro" id="IPR035919">
    <property type="entry name" value="EAL_sf"/>
</dbReference>
<dbReference type="InterPro" id="IPR029787">
    <property type="entry name" value="Nucleotide_cyclase"/>
</dbReference>
<protein>
    <submittedName>
        <fullName evidence="6">PAS domain S-box-containing protein/diguanylate cyclase (GGDEF) domain-containing protein</fullName>
    </submittedName>
</protein>
<dbReference type="InterPro" id="IPR043128">
    <property type="entry name" value="Rev_trsase/Diguanyl_cyclase"/>
</dbReference>
<gene>
    <name evidence="6" type="ORF">SAMN05444159_1129</name>
</gene>
<proteinExistence type="predicted"/>
<dbReference type="InterPro" id="IPR013656">
    <property type="entry name" value="PAS_4"/>
</dbReference>
<dbReference type="CDD" id="cd01949">
    <property type="entry name" value="GGDEF"/>
    <property type="match status" value="1"/>
</dbReference>
<dbReference type="SMART" id="SM00267">
    <property type="entry name" value="GGDEF"/>
    <property type="match status" value="1"/>
</dbReference>
<dbReference type="PROSITE" id="PS50887">
    <property type="entry name" value="GGDEF"/>
    <property type="match status" value="1"/>
</dbReference>
<dbReference type="InterPro" id="IPR001633">
    <property type="entry name" value="EAL_dom"/>
</dbReference>
<dbReference type="InterPro" id="IPR000160">
    <property type="entry name" value="GGDEF_dom"/>
</dbReference>
<keyword evidence="1" id="KW-0472">Membrane</keyword>
<feature type="domain" description="EAL" evidence="4">
    <location>
        <begin position="543"/>
        <end position="792"/>
    </location>
</feature>
<dbReference type="RefSeq" id="WP_079537278.1">
    <property type="nucleotide sequence ID" value="NZ_LT670844.1"/>
</dbReference>
<sequence length="801" mass="88102">MAQFPNLWRFMRSRSGRGFLLHLSLCAALSVTVGYGFYYFSLNWFEEHKSREKIIALQLVDAFVTNYSAVRSQFGKDAPVPATFRAHAIEAFNKQNSDNSDFRLASVGRPGREILTPPTDARMAETIEAFAAMPNPKPVSELLDVNGERIFRTVYPTIAREESCVSCHNALQPVQTPWHLNDVMGAFVIDVPISPFLHTVIWQSAGIGIGLFLALALAGLTISLMHFRQLEALDASAAKLGRTQNFLDSIIENMPVSVAVKDARDRCYVLINRTAEAIFGIARGELIGRPADVSQNKEAANDLFPLAGEALRTQELQTIGEHLVHTPHNGTRILTTRNLSIPDENGEPRYLLSLAEDITERKQAEARIQHLAHYDALTDLPNRAAFVDDLARAIDAAKLNKESFAVLSIDLDGFKEVNDVFGHAVGDDVLRQMAEQLRAFAPDAYLARLGGDEFTLITPNGDHPVLAEILARRLHAAVAIDLERDGQHLRVGISIGVAIFPADGTDATTLLNNADAALYRAKGAGRGKTRFFEIEMDNRLRERRAISNELSSAIARNELCLHYQPLAKIDGEVIGFEALLRWQHPQRGMVSPATFIPVAEESGLIMQIGEWALREACREAASWSQPLQIAVNLSPIQFRHGDLAGLVHSLLLETGLAPTRLELEITEGVLVEDFDRGLSILRRLKALGVRIAMDDFGTGYSSLSYMQSFPFDKIKIDKSFISNVKSNPQSAAIVRAVIGLAHGLNLPVLAEGVETRPQLDFLAGEACDEVQGYLMGRPQPIAQYADLIGQDGATRAKLLSA</sequence>
<name>A0A1M6KZQ2_9BRAD</name>
<dbReference type="InterPro" id="IPR000014">
    <property type="entry name" value="PAS"/>
</dbReference>
<dbReference type="OrthoDB" id="9814202at2"/>
<evidence type="ECO:0000259" key="5">
    <source>
        <dbReference type="PROSITE" id="PS50887"/>
    </source>
</evidence>
<dbReference type="InterPro" id="IPR035965">
    <property type="entry name" value="PAS-like_dom_sf"/>
</dbReference>
<evidence type="ECO:0000259" key="2">
    <source>
        <dbReference type="PROSITE" id="PS50112"/>
    </source>
</evidence>
<dbReference type="InterPro" id="IPR052155">
    <property type="entry name" value="Biofilm_reg_signaling"/>
</dbReference>
<evidence type="ECO:0000259" key="3">
    <source>
        <dbReference type="PROSITE" id="PS50113"/>
    </source>
</evidence>